<dbReference type="InterPro" id="IPR006158">
    <property type="entry name" value="Cobalamin-bd"/>
</dbReference>
<dbReference type="SUPFAM" id="SSF47644">
    <property type="entry name" value="Methionine synthase domain"/>
    <property type="match status" value="1"/>
</dbReference>
<evidence type="ECO:0000256" key="5">
    <source>
        <dbReference type="ARBA" id="ARBA00010398"/>
    </source>
</evidence>
<keyword evidence="14 19" id="KW-0862">Zinc</keyword>
<dbReference type="InterPro" id="IPR017215">
    <property type="entry name" value="MetH_bac"/>
</dbReference>
<keyword evidence="9" id="KW-0028">Amino-acid biosynthesis</keyword>
<evidence type="ECO:0000256" key="1">
    <source>
        <dbReference type="ARBA" id="ARBA00001700"/>
    </source>
</evidence>
<evidence type="ECO:0000259" key="20">
    <source>
        <dbReference type="PROSITE" id="PS50970"/>
    </source>
</evidence>
<accession>A0A2P7PZL2</accession>
<dbReference type="Gene3D" id="3.40.50.280">
    <property type="entry name" value="Cobalamin-binding domain"/>
    <property type="match status" value="1"/>
</dbReference>
<evidence type="ECO:0000313" key="24">
    <source>
        <dbReference type="EMBL" id="PSJ31179.1"/>
    </source>
</evidence>
<dbReference type="GO" id="GO:0032259">
    <property type="term" value="P:methylation"/>
    <property type="evidence" value="ECO:0007669"/>
    <property type="project" value="UniProtKB-KW"/>
</dbReference>
<dbReference type="Proteomes" id="UP000241434">
    <property type="component" value="Unassembled WGS sequence"/>
</dbReference>
<dbReference type="GO" id="GO:0031419">
    <property type="term" value="F:cobalamin binding"/>
    <property type="evidence" value="ECO:0007669"/>
    <property type="project" value="UniProtKB-KW"/>
</dbReference>
<evidence type="ECO:0000259" key="22">
    <source>
        <dbReference type="PROSITE" id="PS51332"/>
    </source>
</evidence>
<dbReference type="InterPro" id="IPR003759">
    <property type="entry name" value="Cbl-bd_cap"/>
</dbReference>
<dbReference type="InterPro" id="IPR003726">
    <property type="entry name" value="HCY_dom"/>
</dbReference>
<comment type="function">
    <text evidence="17">Catalyzes the transfer of a methyl group from methyl-cobalamin to homocysteine, yielding enzyme-bound cob(I)alamin and methionine. Subsequently, remethylates the cofactor using methyltetrahydrofolate.</text>
</comment>
<comment type="cofactor">
    <cofactor evidence="3">
        <name>methylcob(III)alamin</name>
        <dbReference type="ChEBI" id="CHEBI:28115"/>
    </cofactor>
</comment>
<gene>
    <name evidence="24" type="ORF">UF10_07545</name>
</gene>
<dbReference type="PANTHER" id="PTHR45833">
    <property type="entry name" value="METHIONINE SYNTHASE"/>
    <property type="match status" value="1"/>
</dbReference>
<evidence type="ECO:0000259" key="21">
    <source>
        <dbReference type="PROSITE" id="PS50972"/>
    </source>
</evidence>
<comment type="caution">
    <text evidence="24">The sequence shown here is derived from an EMBL/GenBank/DDBJ whole genome shotgun (WGS) entry which is preliminary data.</text>
</comment>
<feature type="binding site" evidence="19">
    <location>
        <position position="197"/>
    </location>
    <ligand>
        <name>Zn(2+)</name>
        <dbReference type="ChEBI" id="CHEBI:29105"/>
    </ligand>
</feature>
<dbReference type="Pfam" id="PF02310">
    <property type="entry name" value="B12-binding"/>
    <property type="match status" value="1"/>
</dbReference>
<dbReference type="InterPro" id="IPR036724">
    <property type="entry name" value="Cobalamin-bd_sf"/>
</dbReference>
<dbReference type="GO" id="GO:0050667">
    <property type="term" value="P:homocysteine metabolic process"/>
    <property type="evidence" value="ECO:0007669"/>
    <property type="project" value="TreeGrafter"/>
</dbReference>
<keyword evidence="11 19" id="KW-0808">Transferase</keyword>
<dbReference type="SUPFAM" id="SSF51717">
    <property type="entry name" value="Dihydropteroate synthetase-like"/>
    <property type="match status" value="1"/>
</dbReference>
<dbReference type="PROSITE" id="PS51332">
    <property type="entry name" value="B12_BINDING"/>
    <property type="match status" value="1"/>
</dbReference>
<feature type="domain" description="B12-binding N-terminal" evidence="23">
    <location>
        <begin position="586"/>
        <end position="679"/>
    </location>
</feature>
<dbReference type="GO" id="GO:0005829">
    <property type="term" value="C:cytosol"/>
    <property type="evidence" value="ECO:0007669"/>
    <property type="project" value="TreeGrafter"/>
</dbReference>
<dbReference type="Gene3D" id="3.20.20.20">
    <property type="entry name" value="Dihydropteroate synthase-like"/>
    <property type="match status" value="1"/>
</dbReference>
<dbReference type="InterPro" id="IPR011005">
    <property type="entry name" value="Dihydropteroate_synth-like_sf"/>
</dbReference>
<evidence type="ECO:0000256" key="2">
    <source>
        <dbReference type="ARBA" id="ARBA00001947"/>
    </source>
</evidence>
<evidence type="ECO:0000256" key="11">
    <source>
        <dbReference type="ARBA" id="ARBA00022679"/>
    </source>
</evidence>
<evidence type="ECO:0000256" key="4">
    <source>
        <dbReference type="ARBA" id="ARBA00005178"/>
    </source>
</evidence>
<feature type="binding site" evidence="19">
    <location>
        <position position="260"/>
    </location>
    <ligand>
        <name>Zn(2+)</name>
        <dbReference type="ChEBI" id="CHEBI:29105"/>
    </ligand>
</feature>
<dbReference type="Pfam" id="PF02607">
    <property type="entry name" value="B12-binding_2"/>
    <property type="match status" value="1"/>
</dbReference>
<dbReference type="EC" id="2.1.1.13" evidence="6"/>
<keyword evidence="8 19" id="KW-0489">Methyltransferase</keyword>
<evidence type="ECO:0000256" key="12">
    <source>
        <dbReference type="ARBA" id="ARBA00022691"/>
    </source>
</evidence>
<proteinExistence type="inferred from homology"/>
<evidence type="ECO:0000256" key="3">
    <source>
        <dbReference type="ARBA" id="ARBA00001956"/>
    </source>
</evidence>
<dbReference type="SUPFAM" id="SSF82282">
    <property type="entry name" value="Homocysteine S-methyltransferase"/>
    <property type="match status" value="1"/>
</dbReference>
<keyword evidence="10" id="KW-0846">Cobalamin</keyword>
<dbReference type="EMBL" id="JYGE01000006">
    <property type="protein sequence ID" value="PSJ31179.1"/>
    <property type="molecule type" value="Genomic_DNA"/>
</dbReference>
<dbReference type="GO" id="GO:0008705">
    <property type="term" value="F:methionine synthase activity"/>
    <property type="evidence" value="ECO:0007669"/>
    <property type="project" value="UniProtKB-EC"/>
</dbReference>
<evidence type="ECO:0000313" key="25">
    <source>
        <dbReference type="Proteomes" id="UP000241434"/>
    </source>
</evidence>
<dbReference type="InterPro" id="IPR036594">
    <property type="entry name" value="Meth_synthase_dom"/>
</dbReference>
<feature type="binding site" evidence="19">
    <location>
        <position position="261"/>
    </location>
    <ligand>
        <name>Zn(2+)</name>
        <dbReference type="ChEBI" id="CHEBI:29105"/>
    </ligand>
</feature>
<feature type="domain" description="Pterin-binding" evidence="21">
    <location>
        <begin position="310"/>
        <end position="565"/>
    </location>
</feature>
<keyword evidence="13 19" id="KW-0479">Metal-binding</keyword>
<dbReference type="PROSITE" id="PS50972">
    <property type="entry name" value="PTERIN_BINDING"/>
    <property type="match status" value="1"/>
</dbReference>
<dbReference type="SUPFAM" id="SSF52242">
    <property type="entry name" value="Cobalamin (vitamin B12)-binding domain"/>
    <property type="match status" value="1"/>
</dbReference>
<evidence type="ECO:0000256" key="8">
    <source>
        <dbReference type="ARBA" id="ARBA00022603"/>
    </source>
</evidence>
<sequence>MKRDGFVILDGAMGTMLQKSGLSLGERPEEFNITNTSVISEIHSLYEKSGSEIVYTNTFGANRHKLEGTGLDIESVISNAVLAARSGCQDVCVALDVGPIGELLEPNGSLSFEQAYDIFKEQMLIGQKSGVDLIVIETMTDLYELKAAILAAKENTSLPVFTSMTFEKNGRTFTGCSVESFVATAEGLGVDALGINCSLGPDEIYPIAKRIRKLSNIDIIVKANAGLPNLETGGYDLDADKYCRYIVEIAKLGVKYIGGCCGTTPEYISKIKKALDTLYIKEKNNIEDKINNKRKSIVCTQSSSLEIDSIKVVGERINPTGKERFKDALINEDMDYILTQAIEQLDEGADILDINIGLPEIDEPKMMSKVIKAIQSVTDIPLQIDSSNYEALEAGLRVYNGKPLLNSVNGEQKSMDNILPLAKKYGAGVIALTLDEKGIPKTAEKRFEIAQRIYRECEKYAIKKEDIYIDCLALTVSAEQDSAKETLKAIKLVKENLGLKTILGVSNISFGLPNRDLINSTFLTMAMENGLDLAIVNPASDQIMDNISAFKLLNSIDKDSQEYIEKFADFQEDDEKDINKSKIYRKKNKSSGNKEGISIEEAIEKGLKEETKEITKNLLKSHSELEIINNKLIPALDRVGDNYEKGEIFLPQLIKSAEASQEAFDLIKERVSSQGKASVSKGDIVMATVKGDIHDIGKNIVKVILENYGYNVIDLGRDVDIEKVVDAVVKYDIKLLGLSALMTTTLKSMEKTIERVRKVAPACKIMVGGAVLTEEYALKIDADYYCKDAKKSVECAQIVFG</sequence>
<reference evidence="24" key="1">
    <citation type="thesis" date="2015" institute="Rutgers" country="The State University of New Jersey, 14 College Farm Rd., New Brunswick, NJ, USA">
        <title>Ammonia toxicity in bacteria and its implications for treatment of and resource recovery from highly nitrogenous organic wastes.</title>
        <authorList>
            <person name="Luther A.K."/>
        </authorList>
    </citation>
    <scope>NUCLEOTIDE SEQUENCE</scope>
    <source>
        <strain evidence="24">RT-10B</strain>
    </source>
</reference>
<evidence type="ECO:0000256" key="16">
    <source>
        <dbReference type="ARBA" id="ARBA00023285"/>
    </source>
</evidence>
<dbReference type="PANTHER" id="PTHR45833:SF1">
    <property type="entry name" value="METHIONINE SYNTHASE"/>
    <property type="match status" value="1"/>
</dbReference>
<dbReference type="FunFam" id="3.20.20.20:FF:000002">
    <property type="entry name" value="Methionine synthase"/>
    <property type="match status" value="1"/>
</dbReference>
<comment type="cofactor">
    <cofactor evidence="2 19">
        <name>Zn(2+)</name>
        <dbReference type="ChEBI" id="CHEBI:29105"/>
    </cofactor>
</comment>
<evidence type="ECO:0000256" key="9">
    <source>
        <dbReference type="ARBA" id="ARBA00022605"/>
    </source>
</evidence>
<dbReference type="PIRSF" id="PIRSF037472">
    <property type="entry name" value="DHPS_mtfrase"/>
    <property type="match status" value="1"/>
</dbReference>
<evidence type="ECO:0000256" key="6">
    <source>
        <dbReference type="ARBA" id="ARBA00012032"/>
    </source>
</evidence>
<dbReference type="GO" id="GO:0046872">
    <property type="term" value="F:metal ion binding"/>
    <property type="evidence" value="ECO:0007669"/>
    <property type="project" value="UniProtKB-KW"/>
</dbReference>
<dbReference type="InterPro" id="IPR050554">
    <property type="entry name" value="Met_Synthase/Corrinoid"/>
</dbReference>
<organism evidence="24 25">
    <name type="scientific">Peptostreptococcus russellii</name>
    <dbReference type="NCBI Taxonomy" id="215200"/>
    <lineage>
        <taxon>Bacteria</taxon>
        <taxon>Bacillati</taxon>
        <taxon>Bacillota</taxon>
        <taxon>Clostridia</taxon>
        <taxon>Peptostreptococcales</taxon>
        <taxon>Peptostreptococcaceae</taxon>
        <taxon>Peptostreptococcus</taxon>
    </lineage>
</organism>
<keyword evidence="25" id="KW-1185">Reference proteome</keyword>
<dbReference type="UniPathway" id="UPA00051">
    <property type="reaction ID" value="UER00081"/>
</dbReference>
<evidence type="ECO:0000256" key="18">
    <source>
        <dbReference type="ARBA" id="ARBA00031040"/>
    </source>
</evidence>
<keyword evidence="16" id="KW-0170">Cobalt</keyword>
<protein>
    <recommendedName>
        <fullName evidence="7">Methionine synthase</fullName>
        <ecNumber evidence="6">2.1.1.13</ecNumber>
    </recommendedName>
    <alternativeName>
        <fullName evidence="18">5-methyltetrahydrofolate--homocysteine methyltransferase</fullName>
    </alternativeName>
</protein>
<evidence type="ECO:0000256" key="15">
    <source>
        <dbReference type="ARBA" id="ARBA00023167"/>
    </source>
</evidence>
<comment type="similarity">
    <text evidence="5">Belongs to the vitamin-B12 dependent methionine synthase family.</text>
</comment>
<dbReference type="SMART" id="SM01018">
    <property type="entry name" value="B12-binding_2"/>
    <property type="match status" value="1"/>
</dbReference>
<dbReference type="NCBIfam" id="NF005719">
    <property type="entry name" value="PRK07535.1"/>
    <property type="match status" value="1"/>
</dbReference>
<comment type="pathway">
    <text evidence="4">Amino-acid biosynthesis; L-methionine biosynthesis via de novo pathway; L-methionine from L-homocysteine (MetH route): step 1/1.</text>
</comment>
<dbReference type="AlphaFoldDB" id="A0A2P7PZL2"/>
<dbReference type="PROSITE" id="PS50970">
    <property type="entry name" value="HCY"/>
    <property type="match status" value="1"/>
</dbReference>
<evidence type="ECO:0000256" key="13">
    <source>
        <dbReference type="ARBA" id="ARBA00022723"/>
    </source>
</evidence>
<feature type="domain" description="B12-binding" evidence="22">
    <location>
        <begin position="681"/>
        <end position="801"/>
    </location>
</feature>
<name>A0A2P7PZL2_9FIRM</name>
<feature type="domain" description="Hcy-binding" evidence="20">
    <location>
        <begin position="1"/>
        <end position="275"/>
    </location>
</feature>
<dbReference type="Pfam" id="PF02574">
    <property type="entry name" value="S-methyl_trans"/>
    <property type="match status" value="1"/>
</dbReference>
<comment type="catalytic activity">
    <reaction evidence="1">
        <text>(6S)-5-methyl-5,6,7,8-tetrahydrofolate + L-homocysteine = (6S)-5,6,7,8-tetrahydrofolate + L-methionine</text>
        <dbReference type="Rhea" id="RHEA:11172"/>
        <dbReference type="ChEBI" id="CHEBI:18608"/>
        <dbReference type="ChEBI" id="CHEBI:57453"/>
        <dbReference type="ChEBI" id="CHEBI:57844"/>
        <dbReference type="ChEBI" id="CHEBI:58199"/>
        <dbReference type="EC" id="2.1.1.13"/>
    </reaction>
</comment>
<dbReference type="PROSITE" id="PS51337">
    <property type="entry name" value="B12_BINDING_NTER"/>
    <property type="match status" value="1"/>
</dbReference>
<dbReference type="GO" id="GO:0046653">
    <property type="term" value="P:tetrahydrofolate metabolic process"/>
    <property type="evidence" value="ECO:0007669"/>
    <property type="project" value="TreeGrafter"/>
</dbReference>
<evidence type="ECO:0000259" key="23">
    <source>
        <dbReference type="PROSITE" id="PS51337"/>
    </source>
</evidence>
<evidence type="ECO:0000256" key="10">
    <source>
        <dbReference type="ARBA" id="ARBA00022628"/>
    </source>
</evidence>
<evidence type="ECO:0000256" key="19">
    <source>
        <dbReference type="PROSITE-ProRule" id="PRU00333"/>
    </source>
</evidence>
<evidence type="ECO:0000256" key="17">
    <source>
        <dbReference type="ARBA" id="ARBA00025552"/>
    </source>
</evidence>
<dbReference type="Gene3D" id="1.10.1240.10">
    <property type="entry name" value="Methionine synthase domain"/>
    <property type="match status" value="1"/>
</dbReference>
<keyword evidence="12" id="KW-0949">S-adenosyl-L-methionine</keyword>
<evidence type="ECO:0000256" key="14">
    <source>
        <dbReference type="ARBA" id="ARBA00022833"/>
    </source>
</evidence>
<dbReference type="InterPro" id="IPR036589">
    <property type="entry name" value="HCY_dom_sf"/>
</dbReference>
<dbReference type="Gene3D" id="3.20.20.330">
    <property type="entry name" value="Homocysteine-binding-like domain"/>
    <property type="match status" value="1"/>
</dbReference>
<keyword evidence="15" id="KW-0486">Methionine biosynthesis</keyword>
<evidence type="ECO:0000256" key="7">
    <source>
        <dbReference type="ARBA" id="ARBA00013998"/>
    </source>
</evidence>
<dbReference type="Pfam" id="PF00809">
    <property type="entry name" value="Pterin_bind"/>
    <property type="match status" value="1"/>
</dbReference>
<dbReference type="InterPro" id="IPR000489">
    <property type="entry name" value="Pterin-binding_dom"/>
</dbReference>